<keyword evidence="2" id="KW-1185">Reference proteome</keyword>
<comment type="caution">
    <text evidence="1">The sequence shown here is derived from an EMBL/GenBank/DDBJ whole genome shotgun (WGS) entry which is preliminary data.</text>
</comment>
<accession>A0A8J6HJ60</accession>
<proteinExistence type="predicted"/>
<evidence type="ECO:0000313" key="2">
    <source>
        <dbReference type="Proteomes" id="UP000719412"/>
    </source>
</evidence>
<evidence type="ECO:0000313" key="1">
    <source>
        <dbReference type="EMBL" id="KAH0815610.1"/>
    </source>
</evidence>
<dbReference type="EMBL" id="JABDTM020022872">
    <property type="protein sequence ID" value="KAH0815610.1"/>
    <property type="molecule type" value="Genomic_DNA"/>
</dbReference>
<organism evidence="1 2">
    <name type="scientific">Tenebrio molitor</name>
    <name type="common">Yellow mealworm beetle</name>
    <dbReference type="NCBI Taxonomy" id="7067"/>
    <lineage>
        <taxon>Eukaryota</taxon>
        <taxon>Metazoa</taxon>
        <taxon>Ecdysozoa</taxon>
        <taxon>Arthropoda</taxon>
        <taxon>Hexapoda</taxon>
        <taxon>Insecta</taxon>
        <taxon>Pterygota</taxon>
        <taxon>Neoptera</taxon>
        <taxon>Endopterygota</taxon>
        <taxon>Coleoptera</taxon>
        <taxon>Polyphaga</taxon>
        <taxon>Cucujiformia</taxon>
        <taxon>Tenebrionidae</taxon>
        <taxon>Tenebrio</taxon>
    </lineage>
</organism>
<name>A0A8J6HJ60_TENMO</name>
<gene>
    <name evidence="1" type="ORF">GEV33_007179</name>
</gene>
<protein>
    <submittedName>
        <fullName evidence="1">Uncharacterized protein</fullName>
    </submittedName>
</protein>
<reference evidence="1" key="2">
    <citation type="submission" date="2021-08" db="EMBL/GenBank/DDBJ databases">
        <authorList>
            <person name="Eriksson T."/>
        </authorList>
    </citation>
    <scope>NUCLEOTIDE SEQUENCE</scope>
    <source>
        <strain evidence="1">Stoneville</strain>
        <tissue evidence="1">Whole head</tissue>
    </source>
</reference>
<dbReference type="AlphaFoldDB" id="A0A8J6HJ60"/>
<reference evidence="1" key="1">
    <citation type="journal article" date="2020" name="J Insects Food Feed">
        <title>The yellow mealworm (Tenebrio molitor) genome: a resource for the emerging insects as food and feed industry.</title>
        <authorList>
            <person name="Eriksson T."/>
            <person name="Andere A."/>
            <person name="Kelstrup H."/>
            <person name="Emery V."/>
            <person name="Picard C."/>
        </authorList>
    </citation>
    <scope>NUCLEOTIDE SEQUENCE</scope>
    <source>
        <strain evidence="1">Stoneville</strain>
        <tissue evidence="1">Whole head</tissue>
    </source>
</reference>
<sequence length="162" mass="17937">MKLGKIRRRVRIICVAGSHFGPCKLAPGATNYRRVIDPRTYFTGSGSIPAVRRLSQKSRVLQDTGAFSCCVCLCPEADALITPLIFEDSRRVHEDIFILRVSGIVQRPDPVRSLAGRVPPLRNSQVSQPAARWRPSCSSTCSPFRHVLLDGNLSSQQQQPPN</sequence>
<dbReference type="Proteomes" id="UP000719412">
    <property type="component" value="Unassembled WGS sequence"/>
</dbReference>